<organism evidence="2 3">
    <name type="scientific">Actinokineospora soli</name>
    <dbReference type="NCBI Taxonomy" id="1048753"/>
    <lineage>
        <taxon>Bacteria</taxon>
        <taxon>Bacillati</taxon>
        <taxon>Actinomycetota</taxon>
        <taxon>Actinomycetes</taxon>
        <taxon>Pseudonocardiales</taxon>
        <taxon>Pseudonocardiaceae</taxon>
        <taxon>Actinokineospora</taxon>
    </lineage>
</organism>
<reference evidence="3" key="1">
    <citation type="journal article" date="2019" name="Int. J. Syst. Evol. Microbiol.">
        <title>The Global Catalogue of Microorganisms (GCM) 10K type strain sequencing project: providing services to taxonomists for standard genome sequencing and annotation.</title>
        <authorList>
            <consortium name="The Broad Institute Genomics Platform"/>
            <consortium name="The Broad Institute Genome Sequencing Center for Infectious Disease"/>
            <person name="Wu L."/>
            <person name="Ma J."/>
        </authorList>
    </citation>
    <scope>NUCLEOTIDE SEQUENCE [LARGE SCALE GENOMIC DNA]</scope>
    <source>
        <strain evidence="3">JCM 17695</strain>
    </source>
</reference>
<comment type="caution">
    <text evidence="2">The sequence shown here is derived from an EMBL/GenBank/DDBJ whole genome shotgun (WGS) entry which is preliminary data.</text>
</comment>
<protein>
    <submittedName>
        <fullName evidence="2">Uncharacterized protein</fullName>
    </submittedName>
</protein>
<evidence type="ECO:0000313" key="3">
    <source>
        <dbReference type="Proteomes" id="UP001596512"/>
    </source>
</evidence>
<gene>
    <name evidence="2" type="ORF">ACFQV2_21955</name>
</gene>
<dbReference type="Proteomes" id="UP001596512">
    <property type="component" value="Unassembled WGS sequence"/>
</dbReference>
<feature type="region of interest" description="Disordered" evidence="1">
    <location>
        <begin position="1"/>
        <end position="20"/>
    </location>
</feature>
<dbReference type="EMBL" id="JBHTEY010000004">
    <property type="protein sequence ID" value="MFC7615754.1"/>
    <property type="molecule type" value="Genomic_DNA"/>
</dbReference>
<evidence type="ECO:0000313" key="2">
    <source>
        <dbReference type="EMBL" id="MFC7615754.1"/>
    </source>
</evidence>
<evidence type="ECO:0000256" key="1">
    <source>
        <dbReference type="SAM" id="MobiDB-lite"/>
    </source>
</evidence>
<proteinExistence type="predicted"/>
<keyword evidence="3" id="KW-1185">Reference proteome</keyword>
<accession>A0ABW2TQZ1</accession>
<name>A0ABW2TQZ1_9PSEU</name>
<sequence>MHRVGSATVHSGPDTAHALFTPDEHPLVSVRPAERGHAARAAAWALRVLGHGHTGGRVVLIADPGAGPPAEALAAVLAVDDALTGGLAPLLRDPALLRRISAAEGIPLP</sequence>